<evidence type="ECO:0000256" key="1">
    <source>
        <dbReference type="SAM" id="MobiDB-lite"/>
    </source>
</evidence>
<proteinExistence type="predicted"/>
<dbReference type="PANTHER" id="PTHR33223:SF11">
    <property type="entry name" value="ELEMENT PROTEIN, PUTATIVE-RELATED"/>
    <property type="match status" value="1"/>
</dbReference>
<name>A0A1S4A470_TOBAC</name>
<dbReference type="KEGG" id="nta:107793527"/>
<organism evidence="2">
    <name type="scientific">Nicotiana tabacum</name>
    <name type="common">Common tobacco</name>
    <dbReference type="NCBI Taxonomy" id="4097"/>
    <lineage>
        <taxon>Eukaryota</taxon>
        <taxon>Viridiplantae</taxon>
        <taxon>Streptophyta</taxon>
        <taxon>Embryophyta</taxon>
        <taxon>Tracheophyta</taxon>
        <taxon>Spermatophyta</taxon>
        <taxon>Magnoliopsida</taxon>
        <taxon>eudicotyledons</taxon>
        <taxon>Gunneridae</taxon>
        <taxon>Pentapetalae</taxon>
        <taxon>asterids</taxon>
        <taxon>lamiids</taxon>
        <taxon>Solanales</taxon>
        <taxon>Solanaceae</taxon>
        <taxon>Nicotianoideae</taxon>
        <taxon>Nicotianeae</taxon>
        <taxon>Nicotiana</taxon>
    </lineage>
</organism>
<dbReference type="AlphaFoldDB" id="A0A1S4A470"/>
<protein>
    <recommendedName>
        <fullName evidence="3">Retrotransposon gag domain-containing protein</fullName>
    </recommendedName>
</protein>
<dbReference type="PANTHER" id="PTHR33223">
    <property type="entry name" value="CCHC-TYPE DOMAIN-CONTAINING PROTEIN"/>
    <property type="match status" value="1"/>
</dbReference>
<gene>
    <name evidence="2" type="primary">LOC107793527</name>
</gene>
<evidence type="ECO:0008006" key="3">
    <source>
        <dbReference type="Google" id="ProtNLM"/>
    </source>
</evidence>
<dbReference type="PaxDb" id="4097-A0A1S4A470"/>
<accession>A0A1S4A470</accession>
<sequence length="240" mass="27886">MLLKIFGETLTGGALTWYSLLPENSIDSFEMLTDSFIKDHSGARKVAEAFTKGLNPRSSNTSQKLKKSLLEFQATTWADVNNRYKSKIRIEDGQVGFPSSTKGRENNREKSKDDYNADRRTLRGRCLPYERTAGRIRGFQTTDWFAVNRRIDRDQNNRSLQDKEVSGSHDPCYPKLSKYNFNVSIMELVSAMRNIKEARFPKSMRSDSRQRDPNLWCKYHGMNGHRTWDYQHLREEVATL</sequence>
<dbReference type="OrthoDB" id="1468745at2759"/>
<dbReference type="RefSeq" id="XP_016471389.1">
    <property type="nucleotide sequence ID" value="XM_016615903.1"/>
</dbReference>
<reference evidence="2" key="1">
    <citation type="submission" date="2025-08" db="UniProtKB">
        <authorList>
            <consortium name="RefSeq"/>
        </authorList>
    </citation>
    <scope>IDENTIFICATION</scope>
</reference>
<evidence type="ECO:0000313" key="2">
    <source>
        <dbReference type="RefSeq" id="XP_016471389.1"/>
    </source>
</evidence>
<feature type="compositionally biased region" description="Basic and acidic residues" evidence="1">
    <location>
        <begin position="102"/>
        <end position="117"/>
    </location>
</feature>
<feature type="region of interest" description="Disordered" evidence="1">
    <location>
        <begin position="95"/>
        <end position="117"/>
    </location>
</feature>